<dbReference type="Proteomes" id="UP000652761">
    <property type="component" value="Unassembled WGS sequence"/>
</dbReference>
<comment type="caution">
    <text evidence="2">The sequence shown here is derived from an EMBL/GenBank/DDBJ whole genome shotgun (WGS) entry which is preliminary data.</text>
</comment>
<name>A0A843VXV3_COLES</name>
<dbReference type="AlphaFoldDB" id="A0A843VXV3"/>
<reference evidence="2" key="1">
    <citation type="submission" date="2017-07" db="EMBL/GenBank/DDBJ databases">
        <title>Taro Niue Genome Assembly and Annotation.</title>
        <authorList>
            <person name="Atibalentja N."/>
            <person name="Keating K."/>
            <person name="Fields C.J."/>
        </authorList>
    </citation>
    <scope>NUCLEOTIDE SEQUENCE</scope>
    <source>
        <strain evidence="2">Niue_2</strain>
        <tissue evidence="2">Leaf</tissue>
    </source>
</reference>
<proteinExistence type="predicted"/>
<organism evidence="2 3">
    <name type="scientific">Colocasia esculenta</name>
    <name type="common">Wild taro</name>
    <name type="synonym">Arum esculentum</name>
    <dbReference type="NCBI Taxonomy" id="4460"/>
    <lineage>
        <taxon>Eukaryota</taxon>
        <taxon>Viridiplantae</taxon>
        <taxon>Streptophyta</taxon>
        <taxon>Embryophyta</taxon>
        <taxon>Tracheophyta</taxon>
        <taxon>Spermatophyta</taxon>
        <taxon>Magnoliopsida</taxon>
        <taxon>Liliopsida</taxon>
        <taxon>Araceae</taxon>
        <taxon>Aroideae</taxon>
        <taxon>Colocasieae</taxon>
        <taxon>Colocasia</taxon>
    </lineage>
</organism>
<feature type="compositionally biased region" description="Basic and acidic residues" evidence="1">
    <location>
        <begin position="110"/>
        <end position="126"/>
    </location>
</feature>
<sequence length="175" mass="18804">MTVGQRLVLGAPARDPRGAKHGPAAVCLQVGYWPDQPVVCSRVVASFFLTRALLLAVVREFVTHGRGLTSSRCALRARPGKKGKRTNPPVIATARPAAITVGSRRPMASRQERGGADRRDSPRTGPDRPGPVSRPTAPSRLETRRIKEMTNASAIGPDQVLGGAPEKCQCPWELK</sequence>
<accession>A0A843VXV3</accession>
<evidence type="ECO:0000313" key="3">
    <source>
        <dbReference type="Proteomes" id="UP000652761"/>
    </source>
</evidence>
<keyword evidence="3" id="KW-1185">Reference proteome</keyword>
<evidence type="ECO:0000256" key="1">
    <source>
        <dbReference type="SAM" id="MobiDB-lite"/>
    </source>
</evidence>
<dbReference type="EMBL" id="NMUH01001985">
    <property type="protein sequence ID" value="MQL96983.1"/>
    <property type="molecule type" value="Genomic_DNA"/>
</dbReference>
<protein>
    <submittedName>
        <fullName evidence="2">Uncharacterized protein</fullName>
    </submittedName>
</protein>
<gene>
    <name evidence="2" type="ORF">Taro_029669</name>
</gene>
<feature type="region of interest" description="Disordered" evidence="1">
    <location>
        <begin position="75"/>
        <end position="175"/>
    </location>
</feature>
<evidence type="ECO:0000313" key="2">
    <source>
        <dbReference type="EMBL" id="MQL96983.1"/>
    </source>
</evidence>